<dbReference type="Proteomes" id="UP000565724">
    <property type="component" value="Unassembled WGS sequence"/>
</dbReference>
<name>A0A7Y6DYB2_9CELL</name>
<evidence type="ECO:0000313" key="2">
    <source>
        <dbReference type="Proteomes" id="UP000565724"/>
    </source>
</evidence>
<dbReference type="AlphaFoldDB" id="A0A7Y6DYB2"/>
<keyword evidence="2" id="KW-1185">Reference proteome</keyword>
<proteinExistence type="predicted"/>
<dbReference type="RefSeq" id="WP_175347776.1">
    <property type="nucleotide sequence ID" value="NZ_JABMCI010000065.1"/>
</dbReference>
<accession>A0A7Y6DYB2</accession>
<dbReference type="EMBL" id="JABMCI010000065">
    <property type="protein sequence ID" value="NUU17814.1"/>
    <property type="molecule type" value="Genomic_DNA"/>
</dbReference>
<evidence type="ECO:0000313" key="1">
    <source>
        <dbReference type="EMBL" id="NUU17814.1"/>
    </source>
</evidence>
<reference evidence="1 2" key="1">
    <citation type="submission" date="2020-05" db="EMBL/GenBank/DDBJ databases">
        <title>Genome Sequencing of Type Strains.</title>
        <authorList>
            <person name="Lemaire J.F."/>
            <person name="Inderbitzin P."/>
            <person name="Gregorio O.A."/>
            <person name="Collins S.B."/>
            <person name="Wespe N."/>
            <person name="Knight-Connoni V."/>
        </authorList>
    </citation>
    <scope>NUCLEOTIDE SEQUENCE [LARGE SCALE GENOMIC DNA]</scope>
    <source>
        <strain evidence="1 2">ATCC 25174</strain>
    </source>
</reference>
<gene>
    <name evidence="1" type="ORF">HP550_11205</name>
</gene>
<sequence length="246" mass="26355">MSLHVPGGLLLTGRAAHPLALPALLKPVLLDVADRLFHEALATRVAHHIDRVRLGLPGLVEAGCPTSALGALVRQTAVETVAAIHDDHLRSQDVDLGVSVTILAHPDRDDALLGIIHAGRRELRDAVLALDGIDEYSYLAVESPRLAAHEWQARARVWSHALRDGRYADLGWTWSLFGRYPEQTLRCLAAPDTNKLVAALPGEQDRARHLAGVLGTTQPTKDANDVAALLPTAYAALAPIGADDLA</sequence>
<protein>
    <submittedName>
        <fullName evidence="1">Uncharacterized protein</fullName>
    </submittedName>
</protein>
<comment type="caution">
    <text evidence="1">The sequence shown here is derived from an EMBL/GenBank/DDBJ whole genome shotgun (WGS) entry which is preliminary data.</text>
</comment>
<organism evidence="1 2">
    <name type="scientific">Cellulomonas humilata</name>
    <dbReference type="NCBI Taxonomy" id="144055"/>
    <lineage>
        <taxon>Bacteria</taxon>
        <taxon>Bacillati</taxon>
        <taxon>Actinomycetota</taxon>
        <taxon>Actinomycetes</taxon>
        <taxon>Micrococcales</taxon>
        <taxon>Cellulomonadaceae</taxon>
        <taxon>Cellulomonas</taxon>
    </lineage>
</organism>